<dbReference type="InterPro" id="IPR013783">
    <property type="entry name" value="Ig-like_fold"/>
</dbReference>
<dbReference type="PANTHER" id="PTHR23279">
    <property type="entry name" value="DEFECTIVE PROBOSCIS EXTENSION RESPONSE DPR -RELATED"/>
    <property type="match status" value="1"/>
</dbReference>
<dbReference type="PANTHER" id="PTHR23279:SF36">
    <property type="entry name" value="DEFECTIVE PROBOSCIS EXTENSION RESPONSE 9, ISOFORM A"/>
    <property type="match status" value="1"/>
</dbReference>
<dbReference type="InterPro" id="IPR003599">
    <property type="entry name" value="Ig_sub"/>
</dbReference>
<sequence>MTVSLLDVTINVIKTTSHKNKIAAGVDDSSNGHIELYFDTSPQNVTVVAGETASLECYVVAKGKHHVVWMSPKNIVLTKDHSRITDDMRISVERQQIKDWHLHIRDVTYKDRGGYSCFINTEPPKVKMVYLDVKDLAQKPTSIWIDISGIPKIKYRDRKMQSEAIQIPLFN</sequence>
<dbReference type="InterPro" id="IPR036179">
    <property type="entry name" value="Ig-like_dom_sf"/>
</dbReference>
<evidence type="ECO:0000259" key="1">
    <source>
        <dbReference type="PROSITE" id="PS50835"/>
    </source>
</evidence>
<dbReference type="SMART" id="SM00408">
    <property type="entry name" value="IGc2"/>
    <property type="match status" value="1"/>
</dbReference>
<dbReference type="SUPFAM" id="SSF48726">
    <property type="entry name" value="Immunoglobulin"/>
    <property type="match status" value="1"/>
</dbReference>
<dbReference type="PROSITE" id="PS50835">
    <property type="entry name" value="IG_LIKE"/>
    <property type="match status" value="1"/>
</dbReference>
<dbReference type="InterPro" id="IPR003598">
    <property type="entry name" value="Ig_sub2"/>
</dbReference>
<keyword evidence="3" id="KW-1185">Reference proteome</keyword>
<organism evidence="2 3">
    <name type="scientific">Tegillarca granosa</name>
    <name type="common">Malaysian cockle</name>
    <name type="synonym">Anadara granosa</name>
    <dbReference type="NCBI Taxonomy" id="220873"/>
    <lineage>
        <taxon>Eukaryota</taxon>
        <taxon>Metazoa</taxon>
        <taxon>Spiralia</taxon>
        <taxon>Lophotrochozoa</taxon>
        <taxon>Mollusca</taxon>
        <taxon>Bivalvia</taxon>
        <taxon>Autobranchia</taxon>
        <taxon>Pteriomorphia</taxon>
        <taxon>Arcoida</taxon>
        <taxon>Arcoidea</taxon>
        <taxon>Arcidae</taxon>
        <taxon>Tegillarca</taxon>
    </lineage>
</organism>
<dbReference type="InterPro" id="IPR037448">
    <property type="entry name" value="Zig-8"/>
</dbReference>
<name>A0ABQ9EGK0_TEGGR</name>
<comment type="caution">
    <text evidence="2">The sequence shown here is derived from an EMBL/GenBank/DDBJ whole genome shotgun (WGS) entry which is preliminary data.</text>
</comment>
<reference evidence="2 3" key="1">
    <citation type="submission" date="2022-12" db="EMBL/GenBank/DDBJ databases">
        <title>Chromosome-level genome of Tegillarca granosa.</title>
        <authorList>
            <person name="Kim J."/>
        </authorList>
    </citation>
    <scope>NUCLEOTIDE SEQUENCE [LARGE SCALE GENOMIC DNA]</scope>
    <source>
        <strain evidence="2">Teg-2019</strain>
        <tissue evidence="2">Adductor muscle</tissue>
    </source>
</reference>
<evidence type="ECO:0000313" key="2">
    <source>
        <dbReference type="EMBL" id="KAJ8304417.1"/>
    </source>
</evidence>
<dbReference type="InterPro" id="IPR013098">
    <property type="entry name" value="Ig_I-set"/>
</dbReference>
<evidence type="ECO:0000313" key="3">
    <source>
        <dbReference type="Proteomes" id="UP001217089"/>
    </source>
</evidence>
<feature type="domain" description="Ig-like" evidence="1">
    <location>
        <begin position="36"/>
        <end position="127"/>
    </location>
</feature>
<dbReference type="Gene3D" id="2.60.40.10">
    <property type="entry name" value="Immunoglobulins"/>
    <property type="match status" value="1"/>
</dbReference>
<accession>A0ABQ9EGK0</accession>
<proteinExistence type="predicted"/>
<dbReference type="InterPro" id="IPR007110">
    <property type="entry name" value="Ig-like_dom"/>
</dbReference>
<dbReference type="SMART" id="SM00409">
    <property type="entry name" value="IG"/>
    <property type="match status" value="1"/>
</dbReference>
<dbReference type="Proteomes" id="UP001217089">
    <property type="component" value="Unassembled WGS sequence"/>
</dbReference>
<gene>
    <name evidence="2" type="ORF">KUTeg_018000</name>
</gene>
<protein>
    <recommendedName>
        <fullName evidence="1">Ig-like domain-containing protein</fullName>
    </recommendedName>
</protein>
<dbReference type="EMBL" id="JARBDR010000903">
    <property type="protein sequence ID" value="KAJ8304417.1"/>
    <property type="molecule type" value="Genomic_DNA"/>
</dbReference>
<dbReference type="Pfam" id="PF07679">
    <property type="entry name" value="I-set"/>
    <property type="match status" value="1"/>
</dbReference>